<evidence type="ECO:0000256" key="2">
    <source>
        <dbReference type="SAM" id="SignalP"/>
    </source>
</evidence>
<feature type="signal peptide" evidence="2">
    <location>
        <begin position="1"/>
        <end position="20"/>
    </location>
</feature>
<proteinExistence type="predicted"/>
<dbReference type="EMBL" id="FMSP01000021">
    <property type="protein sequence ID" value="SCV74438.1"/>
    <property type="molecule type" value="Genomic_DNA"/>
</dbReference>
<evidence type="ECO:0000313" key="5">
    <source>
        <dbReference type="EMBL" id="SCV74438.1"/>
    </source>
</evidence>
<evidence type="ECO:0000313" key="6">
    <source>
        <dbReference type="Proteomes" id="UP000198372"/>
    </source>
</evidence>
<sequence length="611" mass="66168">MLPSILAALLSLALLARCNTELLTTLHMHDSEHATNGLVHPAWFQDRKILESVDLSLALDLQDVEFLAWAGEKDESGLSLLATMDVETYKHEKIINMQRFSKLLAGFECGASQISIVFQSKRAFDHALQDWSSWVQAEPDHVIVLFANWKGCLTPEGNLKPFHFHDLSSDAVRLEITLHGVETDWKTATHTSTLAIGLPPGTTADDLIEHPKAKRSWFKKARKFFKKLFNLTIKTKPLSISLDHRQTIIHTHAPPNPNGLHSIMVCSDCGSHGSIEMNFVFKIVMGIPHPPYIAVHTRNVGMKVKLGINAKASIPASFGWGDTIYKTGVPRLSCAIKGVVDMGFYITLGWGYSISGLTGHLQVQKTIDFGVNDMAGVDLYLGPRGILPNPTGRWGITHTSTPLSVTGLGSGTFSAGLNVALSLKIDLHNLFFISPVSLSVGAGPSIIVGIAGPRLGPCSALARSSGHTLFVQPKIAVSASVGASIGASLWGFSIPIEHPWGKQAVNDVSDDDSTASDIPSSNDTSFERADKPMIGRMDPNPFPRGLNDSEFAGLGASLTLVKWSTDVGPPICYHTPHKRDTVQRTHPRDLLAPTTYALSSKALLLDVDAAE</sequence>
<evidence type="ECO:0000259" key="4">
    <source>
        <dbReference type="Pfam" id="PF23865"/>
    </source>
</evidence>
<feature type="compositionally biased region" description="Polar residues" evidence="1">
    <location>
        <begin position="515"/>
        <end position="524"/>
    </location>
</feature>
<dbReference type="Pfam" id="PF23865">
    <property type="entry name" value="DUF7223"/>
    <property type="match status" value="1"/>
</dbReference>
<reference evidence="6" key="1">
    <citation type="submission" date="2016-09" db="EMBL/GenBank/DDBJ databases">
        <authorList>
            <person name="Jeantristanb JTB J.-T."/>
            <person name="Ricardo R."/>
        </authorList>
    </citation>
    <scope>NUCLEOTIDE SEQUENCE [LARGE SCALE GENOMIC DNA]</scope>
</reference>
<protein>
    <submittedName>
        <fullName evidence="5">BQ2448_8077 protein</fullName>
    </submittedName>
</protein>
<feature type="chain" id="PRO_5013122237" evidence="2">
    <location>
        <begin position="21"/>
        <end position="611"/>
    </location>
</feature>
<gene>
    <name evidence="5" type="ORF">BQ2448_8077</name>
</gene>
<keyword evidence="6" id="KW-1185">Reference proteome</keyword>
<dbReference type="InterPro" id="IPR054293">
    <property type="entry name" value="DUF7029"/>
</dbReference>
<dbReference type="Pfam" id="PF22974">
    <property type="entry name" value="DUF7029"/>
    <property type="match status" value="1"/>
</dbReference>
<dbReference type="Proteomes" id="UP000198372">
    <property type="component" value="Unassembled WGS sequence"/>
</dbReference>
<dbReference type="OrthoDB" id="160645at2759"/>
<dbReference type="AlphaFoldDB" id="A0A238FT78"/>
<feature type="region of interest" description="Disordered" evidence="1">
    <location>
        <begin position="505"/>
        <end position="534"/>
    </location>
</feature>
<keyword evidence="2" id="KW-0732">Signal</keyword>
<feature type="domain" description="DUF7029" evidence="3">
    <location>
        <begin position="90"/>
        <end position="192"/>
    </location>
</feature>
<accession>A0A238FT78</accession>
<dbReference type="STRING" id="269621.A0A238FT78"/>
<evidence type="ECO:0000256" key="1">
    <source>
        <dbReference type="SAM" id="MobiDB-lite"/>
    </source>
</evidence>
<dbReference type="InterPro" id="IPR055647">
    <property type="entry name" value="DUF7223"/>
</dbReference>
<name>A0A238FT78_9BASI</name>
<feature type="domain" description="DUF7223" evidence="4">
    <location>
        <begin position="242"/>
        <end position="422"/>
    </location>
</feature>
<evidence type="ECO:0000259" key="3">
    <source>
        <dbReference type="Pfam" id="PF22974"/>
    </source>
</evidence>
<organism evidence="5 6">
    <name type="scientific">Microbotryum intermedium</name>
    <dbReference type="NCBI Taxonomy" id="269621"/>
    <lineage>
        <taxon>Eukaryota</taxon>
        <taxon>Fungi</taxon>
        <taxon>Dikarya</taxon>
        <taxon>Basidiomycota</taxon>
        <taxon>Pucciniomycotina</taxon>
        <taxon>Microbotryomycetes</taxon>
        <taxon>Microbotryales</taxon>
        <taxon>Microbotryaceae</taxon>
        <taxon>Microbotryum</taxon>
    </lineage>
</organism>